<dbReference type="PANTHER" id="PTHR24256">
    <property type="entry name" value="TRYPTASE-RELATED"/>
    <property type="match status" value="1"/>
</dbReference>
<evidence type="ECO:0000256" key="8">
    <source>
        <dbReference type="RuleBase" id="RU363034"/>
    </source>
</evidence>
<keyword evidence="11" id="KW-1185">Reference proteome</keyword>
<dbReference type="CDD" id="cd00190">
    <property type="entry name" value="Tryp_SPc"/>
    <property type="match status" value="1"/>
</dbReference>
<dbReference type="GeneID" id="108077024"/>
<dbReference type="Pfam" id="PF00089">
    <property type="entry name" value="Trypsin"/>
    <property type="match status" value="1"/>
</dbReference>
<dbReference type="AlphaFoldDB" id="A0A6P4IS08"/>
<evidence type="ECO:0000313" key="12">
    <source>
        <dbReference type="RefSeq" id="XP_017025631.1"/>
    </source>
</evidence>
<dbReference type="GO" id="GO:0006508">
    <property type="term" value="P:proteolysis"/>
    <property type="evidence" value="ECO:0007669"/>
    <property type="project" value="UniProtKB-KW"/>
</dbReference>
<reference evidence="12" key="1">
    <citation type="submission" date="2025-08" db="UniProtKB">
        <authorList>
            <consortium name="RefSeq"/>
        </authorList>
    </citation>
    <scope>IDENTIFICATION</scope>
    <source>
        <strain evidence="12">14028-0561.14</strain>
        <tissue evidence="12">Whole fly</tissue>
    </source>
</reference>
<dbReference type="InterPro" id="IPR018114">
    <property type="entry name" value="TRYPSIN_HIS"/>
</dbReference>
<keyword evidence="3" id="KW-0106">Calcium</keyword>
<name>A0A6P4IS08_DROKI</name>
<dbReference type="Proteomes" id="UP001652661">
    <property type="component" value="Chromosome X"/>
</dbReference>
<evidence type="ECO:0000259" key="10">
    <source>
        <dbReference type="PROSITE" id="PS50240"/>
    </source>
</evidence>
<evidence type="ECO:0000256" key="9">
    <source>
        <dbReference type="SAM" id="SignalP"/>
    </source>
</evidence>
<evidence type="ECO:0000256" key="5">
    <source>
        <dbReference type="ARBA" id="ARBA00023157"/>
    </source>
</evidence>
<dbReference type="SUPFAM" id="SSF50494">
    <property type="entry name" value="Trypsin-like serine proteases"/>
    <property type="match status" value="1"/>
</dbReference>
<dbReference type="FunFam" id="2.40.10.10:FF:000028">
    <property type="entry name" value="Serine protease easter"/>
    <property type="match status" value="1"/>
</dbReference>
<evidence type="ECO:0000313" key="11">
    <source>
        <dbReference type="Proteomes" id="UP001652661"/>
    </source>
</evidence>
<evidence type="ECO:0000256" key="6">
    <source>
        <dbReference type="ARBA" id="ARBA00023180"/>
    </source>
</evidence>
<dbReference type="InterPro" id="IPR033116">
    <property type="entry name" value="TRYPSIN_SER"/>
</dbReference>
<keyword evidence="8" id="KW-0720">Serine protease</keyword>
<dbReference type="PROSITE" id="PS00135">
    <property type="entry name" value="TRYPSIN_SER"/>
    <property type="match status" value="1"/>
</dbReference>
<dbReference type="PROSITE" id="PS50240">
    <property type="entry name" value="TRYPSIN_DOM"/>
    <property type="match status" value="1"/>
</dbReference>
<dbReference type="GO" id="GO:0004252">
    <property type="term" value="F:serine-type endopeptidase activity"/>
    <property type="evidence" value="ECO:0007669"/>
    <property type="project" value="InterPro"/>
</dbReference>
<evidence type="ECO:0000256" key="2">
    <source>
        <dbReference type="ARBA" id="ARBA00022729"/>
    </source>
</evidence>
<dbReference type="InterPro" id="IPR043504">
    <property type="entry name" value="Peptidase_S1_PA_chymotrypsin"/>
</dbReference>
<gene>
    <name evidence="12" type="primary">LOC108077024</name>
</gene>
<evidence type="ECO:0000256" key="7">
    <source>
        <dbReference type="ARBA" id="ARBA00024195"/>
    </source>
</evidence>
<feature type="signal peptide" evidence="9">
    <location>
        <begin position="1"/>
        <end position="22"/>
    </location>
</feature>
<feature type="chain" id="PRO_5027850703" evidence="9">
    <location>
        <begin position="23"/>
        <end position="345"/>
    </location>
</feature>
<keyword evidence="8" id="KW-0378">Hydrolase</keyword>
<dbReference type="Gene3D" id="2.40.10.10">
    <property type="entry name" value="Trypsin-like serine proteases"/>
    <property type="match status" value="1"/>
</dbReference>
<comment type="similarity">
    <text evidence="7">Belongs to the peptidase S1 family. CLIP subfamily.</text>
</comment>
<evidence type="ECO:0000256" key="4">
    <source>
        <dbReference type="ARBA" id="ARBA00023145"/>
    </source>
</evidence>
<protein>
    <submittedName>
        <fullName evidence="12">Serine protease easter-like</fullName>
    </submittedName>
</protein>
<evidence type="ECO:0000256" key="1">
    <source>
        <dbReference type="ARBA" id="ARBA00022723"/>
    </source>
</evidence>
<accession>A0A6P4IS08</accession>
<keyword evidence="6" id="KW-0325">Glycoprotein</keyword>
<dbReference type="RefSeq" id="XP_017025631.1">
    <property type="nucleotide sequence ID" value="XM_017170142.3"/>
</dbReference>
<feature type="domain" description="Peptidase S1" evidence="10">
    <location>
        <begin position="88"/>
        <end position="342"/>
    </location>
</feature>
<sequence length="345" mass="38025">MGLRSGAFISCYYLCFFVLVAAEVRLHYGRCHGPSTRGLCLPSDECSAELSYHQAADECYHLVCCLMKPQAYSQLTEDYCRIEPVPRIASGVMTNIHEFPWMAMLLYSHDGKHFEPKCGGSLIDKKWIVTAAHCVSAPGNGQAPPPLLRVRLGEWDTRLKSNRIHEYSIARTIVHEEYLPSEHTTGSDLYKFSNDIALLQLGESVNYTEFVQPVCLPYLPTGIATRIDAYANNYLTISGWGRTSDQSLELSPVKVKALVSGWTMIDCKKHYADVGPGQMCAGGSRLSGQAASCQGDSGGPVIDDNQLVGIISLGKYRCGSLTGPIVFTRVDHYVTWLEKTIKANA</sequence>
<dbReference type="InterPro" id="IPR009003">
    <property type="entry name" value="Peptidase_S1_PA"/>
</dbReference>
<keyword evidence="8" id="KW-0645">Protease</keyword>
<dbReference type="InterPro" id="IPR001314">
    <property type="entry name" value="Peptidase_S1A"/>
</dbReference>
<dbReference type="GO" id="GO:0046872">
    <property type="term" value="F:metal ion binding"/>
    <property type="evidence" value="ECO:0007669"/>
    <property type="project" value="UniProtKB-KW"/>
</dbReference>
<dbReference type="SMART" id="SM00020">
    <property type="entry name" value="Tryp_SPc"/>
    <property type="match status" value="1"/>
</dbReference>
<keyword evidence="2 9" id="KW-0732">Signal</keyword>
<dbReference type="OrthoDB" id="9981647at2759"/>
<dbReference type="OMA" id="WGNTERI"/>
<keyword evidence="5" id="KW-1015">Disulfide bond</keyword>
<keyword evidence="1" id="KW-0479">Metal-binding</keyword>
<organism evidence="11 12">
    <name type="scientific">Drosophila kikkawai</name>
    <name type="common">Fruit fly</name>
    <dbReference type="NCBI Taxonomy" id="30033"/>
    <lineage>
        <taxon>Eukaryota</taxon>
        <taxon>Metazoa</taxon>
        <taxon>Ecdysozoa</taxon>
        <taxon>Arthropoda</taxon>
        <taxon>Hexapoda</taxon>
        <taxon>Insecta</taxon>
        <taxon>Pterygota</taxon>
        <taxon>Neoptera</taxon>
        <taxon>Endopterygota</taxon>
        <taxon>Diptera</taxon>
        <taxon>Brachycera</taxon>
        <taxon>Muscomorpha</taxon>
        <taxon>Ephydroidea</taxon>
        <taxon>Drosophilidae</taxon>
        <taxon>Drosophila</taxon>
        <taxon>Sophophora</taxon>
    </lineage>
</organism>
<dbReference type="InterPro" id="IPR001254">
    <property type="entry name" value="Trypsin_dom"/>
</dbReference>
<dbReference type="PRINTS" id="PR00722">
    <property type="entry name" value="CHYMOTRYPSIN"/>
</dbReference>
<keyword evidence="4" id="KW-0865">Zymogen</keyword>
<evidence type="ECO:0000256" key="3">
    <source>
        <dbReference type="ARBA" id="ARBA00022837"/>
    </source>
</evidence>
<dbReference type="InterPro" id="IPR051487">
    <property type="entry name" value="Ser/Thr_Proteases_Immune/Dev"/>
</dbReference>
<dbReference type="PROSITE" id="PS00134">
    <property type="entry name" value="TRYPSIN_HIS"/>
    <property type="match status" value="1"/>
</dbReference>
<proteinExistence type="inferred from homology"/>